<dbReference type="Gene3D" id="1.10.1220.10">
    <property type="entry name" value="Met repressor-like"/>
    <property type="match status" value="1"/>
</dbReference>
<comment type="caution">
    <text evidence="2">The sequence shown here is derived from an EMBL/GenBank/DDBJ whole genome shotgun (WGS) entry which is preliminary data.</text>
</comment>
<reference evidence="2 3" key="2">
    <citation type="submission" date="2019-02" db="EMBL/GenBank/DDBJ databases">
        <title>'Lichenibacterium ramalinii' gen. nov. sp. nov., 'Lichenibacterium minor' gen. nov. sp. nov.</title>
        <authorList>
            <person name="Pankratov T."/>
        </authorList>
    </citation>
    <scope>NUCLEOTIDE SEQUENCE [LARGE SCALE GENOMIC DNA]</scope>
    <source>
        <strain evidence="2 3">RmlP026</strain>
    </source>
</reference>
<dbReference type="GO" id="GO:0003677">
    <property type="term" value="F:DNA binding"/>
    <property type="evidence" value="ECO:0007669"/>
    <property type="project" value="UniProtKB-KW"/>
</dbReference>
<dbReference type="AlphaFoldDB" id="A0A4V1RU79"/>
<protein>
    <submittedName>
        <fullName evidence="2">DNA-binding protein</fullName>
    </submittedName>
</protein>
<dbReference type="InterPro" id="IPR013321">
    <property type="entry name" value="Arc_rbn_hlx_hlx"/>
</dbReference>
<keyword evidence="2" id="KW-0238">DNA-binding</keyword>
<sequence>MSSVKPSDGLPRLMVRFPPDIKGWLRQQAVHNGSSQTSEVVRSVRERMERQRAPQTMEG</sequence>
<keyword evidence="3" id="KW-1185">Reference proteome</keyword>
<gene>
    <name evidence="2" type="ORF">D3273_19770</name>
</gene>
<dbReference type="EMBL" id="QYBB01000029">
    <property type="protein sequence ID" value="RYC30214.1"/>
    <property type="molecule type" value="Genomic_DNA"/>
</dbReference>
<feature type="region of interest" description="Disordered" evidence="1">
    <location>
        <begin position="29"/>
        <end position="59"/>
    </location>
</feature>
<organism evidence="2 3">
    <name type="scientific">Lichenibacterium minor</name>
    <dbReference type="NCBI Taxonomy" id="2316528"/>
    <lineage>
        <taxon>Bacteria</taxon>
        <taxon>Pseudomonadati</taxon>
        <taxon>Pseudomonadota</taxon>
        <taxon>Alphaproteobacteria</taxon>
        <taxon>Hyphomicrobiales</taxon>
        <taxon>Lichenihabitantaceae</taxon>
        <taxon>Lichenibacterium</taxon>
    </lineage>
</organism>
<reference evidence="2 3" key="1">
    <citation type="submission" date="2018-12" db="EMBL/GenBank/DDBJ databases">
        <authorList>
            <person name="Grouzdev D.S."/>
            <person name="Krutkina M.S."/>
        </authorList>
    </citation>
    <scope>NUCLEOTIDE SEQUENCE [LARGE SCALE GENOMIC DNA]</scope>
    <source>
        <strain evidence="2 3">RmlP026</strain>
    </source>
</reference>
<evidence type="ECO:0000256" key="1">
    <source>
        <dbReference type="SAM" id="MobiDB-lite"/>
    </source>
</evidence>
<proteinExistence type="predicted"/>
<accession>A0A4V1RU79</accession>
<dbReference type="SUPFAM" id="SSF47598">
    <property type="entry name" value="Ribbon-helix-helix"/>
    <property type="match status" value="1"/>
</dbReference>
<name>A0A4V1RU79_9HYPH</name>
<dbReference type="Proteomes" id="UP000290759">
    <property type="component" value="Unassembled WGS sequence"/>
</dbReference>
<feature type="compositionally biased region" description="Basic and acidic residues" evidence="1">
    <location>
        <begin position="42"/>
        <end position="52"/>
    </location>
</feature>
<evidence type="ECO:0000313" key="2">
    <source>
        <dbReference type="EMBL" id="RYC30214.1"/>
    </source>
</evidence>
<dbReference type="InterPro" id="IPR010985">
    <property type="entry name" value="Ribbon_hlx_hlx"/>
</dbReference>
<dbReference type="GO" id="GO:0006355">
    <property type="term" value="P:regulation of DNA-templated transcription"/>
    <property type="evidence" value="ECO:0007669"/>
    <property type="project" value="InterPro"/>
</dbReference>
<evidence type="ECO:0000313" key="3">
    <source>
        <dbReference type="Proteomes" id="UP000290759"/>
    </source>
</evidence>